<evidence type="ECO:0000256" key="1">
    <source>
        <dbReference type="SAM" id="MobiDB-lite"/>
    </source>
</evidence>
<reference evidence="2 3" key="1">
    <citation type="submission" date="2020-02" db="EMBL/GenBank/DDBJ databases">
        <title>Draft genome sequence of Haematococcus lacustris strain NIES-144.</title>
        <authorList>
            <person name="Morimoto D."/>
            <person name="Nakagawa S."/>
            <person name="Yoshida T."/>
            <person name="Sawayama S."/>
        </authorList>
    </citation>
    <scope>NUCLEOTIDE SEQUENCE [LARGE SCALE GENOMIC DNA]</scope>
    <source>
        <strain evidence="2 3">NIES-144</strain>
    </source>
</reference>
<sequence length="69" mass="7183">MPAPHHGSNKQQIDLKNSTANLHAGTPSRHADRPTSDRSTSLVVAALFGISGVSHIALADHGHPPVSCI</sequence>
<protein>
    <submittedName>
        <fullName evidence="2">Uncharacterized protein</fullName>
    </submittedName>
</protein>
<organism evidence="2 3">
    <name type="scientific">Haematococcus lacustris</name>
    <name type="common">Green alga</name>
    <name type="synonym">Haematococcus pluvialis</name>
    <dbReference type="NCBI Taxonomy" id="44745"/>
    <lineage>
        <taxon>Eukaryota</taxon>
        <taxon>Viridiplantae</taxon>
        <taxon>Chlorophyta</taxon>
        <taxon>core chlorophytes</taxon>
        <taxon>Chlorophyceae</taxon>
        <taxon>CS clade</taxon>
        <taxon>Chlamydomonadales</taxon>
        <taxon>Haematococcaceae</taxon>
        <taxon>Haematococcus</taxon>
    </lineage>
</organism>
<feature type="region of interest" description="Disordered" evidence="1">
    <location>
        <begin position="1"/>
        <end position="38"/>
    </location>
</feature>
<feature type="compositionally biased region" description="Polar residues" evidence="1">
    <location>
        <begin position="9"/>
        <end position="21"/>
    </location>
</feature>
<accession>A0A699ZH98</accession>
<name>A0A699ZH98_HAELA</name>
<proteinExistence type="predicted"/>
<dbReference type="Proteomes" id="UP000485058">
    <property type="component" value="Unassembled WGS sequence"/>
</dbReference>
<gene>
    <name evidence="2" type="ORF">HaLaN_18602</name>
</gene>
<evidence type="ECO:0000313" key="2">
    <source>
        <dbReference type="EMBL" id="GFH21325.1"/>
    </source>
</evidence>
<keyword evidence="3" id="KW-1185">Reference proteome</keyword>
<dbReference type="EMBL" id="BLLF01001806">
    <property type="protein sequence ID" value="GFH21325.1"/>
    <property type="molecule type" value="Genomic_DNA"/>
</dbReference>
<dbReference type="AlphaFoldDB" id="A0A699ZH98"/>
<comment type="caution">
    <text evidence="2">The sequence shown here is derived from an EMBL/GenBank/DDBJ whole genome shotgun (WGS) entry which is preliminary data.</text>
</comment>
<evidence type="ECO:0000313" key="3">
    <source>
        <dbReference type="Proteomes" id="UP000485058"/>
    </source>
</evidence>